<dbReference type="EMBL" id="JACAGB010000007">
    <property type="protein sequence ID" value="KAF6353579.1"/>
    <property type="molecule type" value="Genomic_DNA"/>
</dbReference>
<evidence type="ECO:0000313" key="2">
    <source>
        <dbReference type="Proteomes" id="UP000558488"/>
    </source>
</evidence>
<protein>
    <submittedName>
        <fullName evidence="1">Uncharacterized protein</fullName>
    </submittedName>
</protein>
<proteinExistence type="predicted"/>
<name>A0A7J7XVC0_PIPKU</name>
<dbReference type="Proteomes" id="UP000558488">
    <property type="component" value="Unassembled WGS sequence"/>
</dbReference>
<dbReference type="AlphaFoldDB" id="A0A7J7XVC0"/>
<gene>
    <name evidence="1" type="ORF">mPipKuh1_010493</name>
</gene>
<evidence type="ECO:0000313" key="1">
    <source>
        <dbReference type="EMBL" id="KAF6353579.1"/>
    </source>
</evidence>
<accession>A0A7J7XVC0</accession>
<reference evidence="1 2" key="1">
    <citation type="journal article" date="2020" name="Nature">
        <title>Six reference-quality genomes reveal evolution of bat adaptations.</title>
        <authorList>
            <person name="Jebb D."/>
            <person name="Huang Z."/>
            <person name="Pippel M."/>
            <person name="Hughes G.M."/>
            <person name="Lavrichenko K."/>
            <person name="Devanna P."/>
            <person name="Winkler S."/>
            <person name="Jermiin L.S."/>
            <person name="Skirmuntt E.C."/>
            <person name="Katzourakis A."/>
            <person name="Burkitt-Gray L."/>
            <person name="Ray D.A."/>
            <person name="Sullivan K.A.M."/>
            <person name="Roscito J.G."/>
            <person name="Kirilenko B.M."/>
            <person name="Davalos L.M."/>
            <person name="Corthals A.P."/>
            <person name="Power M.L."/>
            <person name="Jones G."/>
            <person name="Ransome R.D."/>
            <person name="Dechmann D.K.N."/>
            <person name="Locatelli A.G."/>
            <person name="Puechmaille S.J."/>
            <person name="Fedrigo O."/>
            <person name="Jarvis E.D."/>
            <person name="Hiller M."/>
            <person name="Vernes S.C."/>
            <person name="Myers E.W."/>
            <person name="Teeling E.C."/>
        </authorList>
    </citation>
    <scope>NUCLEOTIDE SEQUENCE [LARGE SCALE GENOMIC DNA]</scope>
    <source>
        <strain evidence="1">MPipKuh1</strain>
        <tissue evidence="1">Flight muscle</tissue>
    </source>
</reference>
<organism evidence="1 2">
    <name type="scientific">Pipistrellus kuhlii</name>
    <name type="common">Kuhl's pipistrelle</name>
    <dbReference type="NCBI Taxonomy" id="59472"/>
    <lineage>
        <taxon>Eukaryota</taxon>
        <taxon>Metazoa</taxon>
        <taxon>Chordata</taxon>
        <taxon>Craniata</taxon>
        <taxon>Vertebrata</taxon>
        <taxon>Euteleostomi</taxon>
        <taxon>Mammalia</taxon>
        <taxon>Eutheria</taxon>
        <taxon>Laurasiatheria</taxon>
        <taxon>Chiroptera</taxon>
        <taxon>Yangochiroptera</taxon>
        <taxon>Vespertilionidae</taxon>
        <taxon>Pipistrellus</taxon>
    </lineage>
</organism>
<sequence>MAPAGTCTPIGGVASLQLLVPKSRLASPSSRDLHPDQGHACLKTTGVPSSGQPCHPAGTGTLIGAVASLQTTGTPSPGQPCPSVRNCTLNWEGGGGGGQPANHWCPKPCPLVESALRELAIGQLAVSGLTARNPIHLRPQPIVIVYLLMNLYITFI</sequence>
<keyword evidence="2" id="KW-1185">Reference proteome</keyword>
<comment type="caution">
    <text evidence="1">The sequence shown here is derived from an EMBL/GenBank/DDBJ whole genome shotgun (WGS) entry which is preliminary data.</text>
</comment>